<dbReference type="InterPro" id="IPR023827">
    <property type="entry name" value="Peptidase_S8_Asp-AS"/>
</dbReference>
<sequence>MKCFYVFFLFLITATAFSQEDAWVYFNAKPSSQTYLSNPSQMLSQRSLTRRINQNIALNLTDVPVEKSYITQIKSSAGITILAQSKWLNALHIRGTQAAILALKNFTFVDKVVFADRTLNPTSKKAFTNNITTIKNNLETKVDYAYGNAANQIQMLNGQVLHQQNYTGSGKVIAVLDAGFPGVNTAQPFQRLRDNNLILGGYDYVARNTNFYSGGSHGTLVLSTMGGYKENALIGTAPDASYYLFRTENDAIESPIEESLWVEAAEKADSLGVDIITTSLGYFLQFTNPNHNHTYSDMNGTTNFISLGAELAFSKGIIVVASAGNEGLMTEPHIGAPADAVSVIAVGSVTATKAKSGFSSVGPSFDGRIKPDVMAQGTAATVSDAAGNIGTANGTSFSCPIMAGMIACLWQAFPTKTNQEIRQMVFQSSDKYATPNINFGYGIPNFGASLGVENYTDVKNETFLVSPNPAKTEVSFSFSNKNNTASVVIYSILGQKMIEKQITSQNPILSLETLNSGLYFYTFDTNGLHKTGKIIKQ</sequence>
<dbReference type="AlphaFoldDB" id="A0A940X5Z8"/>
<feature type="domain" description="Secretion system C-terminal sorting" evidence="10">
    <location>
        <begin position="466"/>
        <end position="535"/>
    </location>
</feature>
<reference evidence="11 12" key="1">
    <citation type="submission" date="2021-03" db="EMBL/GenBank/DDBJ databases">
        <title>Flavobacterium Flabelliformis Sp. Nov. And Flavobacterium Geliluteum Sp. Nov., Two Novel Multidrug Resistant Psychrophilic Species Isolated From Antarctica.</title>
        <authorList>
            <person name="Kralova S."/>
            <person name="Busse H.J."/>
            <person name="Bezdicek M."/>
            <person name="Nykrynova M."/>
            <person name="Kroupova E."/>
            <person name="Krsek D."/>
            <person name="Sedlacek I."/>
        </authorList>
    </citation>
    <scope>NUCLEOTIDE SEQUENCE [LARGE SCALE GENOMIC DNA]</scope>
    <source>
        <strain evidence="11 12">P7388</strain>
    </source>
</reference>
<dbReference type="Gene3D" id="3.40.50.200">
    <property type="entry name" value="Peptidase S8/S53 domain"/>
    <property type="match status" value="1"/>
</dbReference>
<name>A0A940X5Z8_9FLAO</name>
<gene>
    <name evidence="11" type="ORF">J3495_10320</name>
</gene>
<keyword evidence="12" id="KW-1185">Reference proteome</keyword>
<dbReference type="InterPro" id="IPR050131">
    <property type="entry name" value="Peptidase_S8_subtilisin-like"/>
</dbReference>
<keyword evidence="5 6" id="KW-0720">Serine protease</keyword>
<evidence type="ECO:0000256" key="1">
    <source>
        <dbReference type="ARBA" id="ARBA00011073"/>
    </source>
</evidence>
<comment type="caution">
    <text evidence="11">The sequence shown here is derived from an EMBL/GenBank/DDBJ whole genome shotgun (WGS) entry which is preliminary data.</text>
</comment>
<accession>A0A940X5Z8</accession>
<keyword evidence="4 6" id="KW-0378">Hydrolase</keyword>
<dbReference type="InterPro" id="IPR023828">
    <property type="entry name" value="Peptidase_S8_Ser-AS"/>
</dbReference>
<dbReference type="PIRSF" id="PIRSF037903">
    <property type="entry name" value="Subtilisin_rel_GFO_2223"/>
    <property type="match status" value="1"/>
</dbReference>
<feature type="domain" description="Peptidase S8/S53" evidence="9">
    <location>
        <begin position="168"/>
        <end position="442"/>
    </location>
</feature>
<evidence type="ECO:0000256" key="5">
    <source>
        <dbReference type="ARBA" id="ARBA00022825"/>
    </source>
</evidence>
<dbReference type="GO" id="GO:0004252">
    <property type="term" value="F:serine-type endopeptidase activity"/>
    <property type="evidence" value="ECO:0007669"/>
    <property type="project" value="UniProtKB-UniRule"/>
</dbReference>
<organism evidence="11 12">
    <name type="scientific">Flavobacterium geliluteum</name>
    <dbReference type="NCBI Taxonomy" id="2816120"/>
    <lineage>
        <taxon>Bacteria</taxon>
        <taxon>Pseudomonadati</taxon>
        <taxon>Bacteroidota</taxon>
        <taxon>Flavobacteriia</taxon>
        <taxon>Flavobacteriales</taxon>
        <taxon>Flavobacteriaceae</taxon>
        <taxon>Flavobacterium</taxon>
    </lineage>
</organism>
<comment type="similarity">
    <text evidence="1 6 7">Belongs to the peptidase S8 family.</text>
</comment>
<evidence type="ECO:0000256" key="3">
    <source>
        <dbReference type="ARBA" id="ARBA00022729"/>
    </source>
</evidence>
<evidence type="ECO:0000256" key="4">
    <source>
        <dbReference type="ARBA" id="ARBA00022801"/>
    </source>
</evidence>
<dbReference type="PROSITE" id="PS00138">
    <property type="entry name" value="SUBTILASE_SER"/>
    <property type="match status" value="1"/>
</dbReference>
<evidence type="ECO:0000256" key="6">
    <source>
        <dbReference type="PROSITE-ProRule" id="PRU01240"/>
    </source>
</evidence>
<feature type="active site" description="Charge relay system" evidence="6">
    <location>
        <position position="217"/>
    </location>
</feature>
<dbReference type="InterPro" id="IPR026444">
    <property type="entry name" value="Secre_tail"/>
</dbReference>
<dbReference type="PROSITE" id="PS51892">
    <property type="entry name" value="SUBTILASE"/>
    <property type="match status" value="1"/>
</dbReference>
<dbReference type="CDD" id="cd07493">
    <property type="entry name" value="Peptidases_S8_9"/>
    <property type="match status" value="1"/>
</dbReference>
<dbReference type="PANTHER" id="PTHR43806:SF67">
    <property type="entry name" value="EGF-LIKE DOMAIN-CONTAINING PROTEIN"/>
    <property type="match status" value="1"/>
</dbReference>
<dbReference type="Proteomes" id="UP000675047">
    <property type="component" value="Unassembled WGS sequence"/>
</dbReference>
<evidence type="ECO:0000313" key="11">
    <source>
        <dbReference type="EMBL" id="MBP4138483.1"/>
    </source>
</evidence>
<dbReference type="InterPro" id="IPR015500">
    <property type="entry name" value="Peptidase_S8_subtilisin-rel"/>
</dbReference>
<feature type="active site" description="Charge relay system" evidence="6">
    <location>
        <position position="396"/>
    </location>
</feature>
<evidence type="ECO:0000256" key="7">
    <source>
        <dbReference type="RuleBase" id="RU003355"/>
    </source>
</evidence>
<dbReference type="EMBL" id="JAGFBV010000014">
    <property type="protein sequence ID" value="MBP4138483.1"/>
    <property type="molecule type" value="Genomic_DNA"/>
</dbReference>
<dbReference type="InterPro" id="IPR000209">
    <property type="entry name" value="Peptidase_S8/S53_dom"/>
</dbReference>
<evidence type="ECO:0000256" key="8">
    <source>
        <dbReference type="SAM" id="SignalP"/>
    </source>
</evidence>
<feature type="signal peptide" evidence="8">
    <location>
        <begin position="1"/>
        <end position="18"/>
    </location>
</feature>
<dbReference type="NCBIfam" id="TIGR04183">
    <property type="entry name" value="Por_Secre_tail"/>
    <property type="match status" value="1"/>
</dbReference>
<keyword evidence="3 8" id="KW-0732">Signal</keyword>
<evidence type="ECO:0000313" key="12">
    <source>
        <dbReference type="Proteomes" id="UP000675047"/>
    </source>
</evidence>
<dbReference type="PRINTS" id="PR00723">
    <property type="entry name" value="SUBTILISIN"/>
</dbReference>
<keyword evidence="2 6" id="KW-0645">Protease</keyword>
<dbReference type="GO" id="GO:0006508">
    <property type="term" value="P:proteolysis"/>
    <property type="evidence" value="ECO:0007669"/>
    <property type="project" value="UniProtKB-KW"/>
</dbReference>
<feature type="active site" description="Charge relay system" evidence="6">
    <location>
        <position position="177"/>
    </location>
</feature>
<proteinExistence type="inferred from homology"/>
<dbReference type="PANTHER" id="PTHR43806">
    <property type="entry name" value="PEPTIDASE S8"/>
    <property type="match status" value="1"/>
</dbReference>
<protein>
    <submittedName>
        <fullName evidence="11">S8 family serine peptidase</fullName>
    </submittedName>
</protein>
<dbReference type="SUPFAM" id="SSF52743">
    <property type="entry name" value="Subtilisin-like"/>
    <property type="match status" value="1"/>
</dbReference>
<evidence type="ECO:0000259" key="10">
    <source>
        <dbReference type="Pfam" id="PF18962"/>
    </source>
</evidence>
<evidence type="ECO:0000256" key="2">
    <source>
        <dbReference type="ARBA" id="ARBA00022670"/>
    </source>
</evidence>
<dbReference type="RefSeq" id="WP_210666477.1">
    <property type="nucleotide sequence ID" value="NZ_JAGFBV010000014.1"/>
</dbReference>
<evidence type="ECO:0000259" key="9">
    <source>
        <dbReference type="Pfam" id="PF00082"/>
    </source>
</evidence>
<dbReference type="InterPro" id="IPR017317">
    <property type="entry name" value="Pept_S8_subtilisin_bacteroid-2"/>
</dbReference>
<dbReference type="Pfam" id="PF18962">
    <property type="entry name" value="Por_Secre_tail"/>
    <property type="match status" value="1"/>
</dbReference>
<dbReference type="InterPro" id="IPR036852">
    <property type="entry name" value="Peptidase_S8/S53_dom_sf"/>
</dbReference>
<dbReference type="PROSITE" id="PS00136">
    <property type="entry name" value="SUBTILASE_ASP"/>
    <property type="match status" value="1"/>
</dbReference>
<dbReference type="Pfam" id="PF00082">
    <property type="entry name" value="Peptidase_S8"/>
    <property type="match status" value="1"/>
</dbReference>
<feature type="chain" id="PRO_5037025320" evidence="8">
    <location>
        <begin position="19"/>
        <end position="537"/>
    </location>
</feature>